<evidence type="ECO:0000313" key="2">
    <source>
        <dbReference type="Proteomes" id="UP001256711"/>
    </source>
</evidence>
<name>A0AAW8U0K0_9ENTE</name>
<organism evidence="1 2">
    <name type="scientific">Enterococcus asini</name>
    <dbReference type="NCBI Taxonomy" id="57732"/>
    <lineage>
        <taxon>Bacteria</taxon>
        <taxon>Bacillati</taxon>
        <taxon>Bacillota</taxon>
        <taxon>Bacilli</taxon>
        <taxon>Lactobacillales</taxon>
        <taxon>Enterococcaceae</taxon>
        <taxon>Enterococcus</taxon>
    </lineage>
</organism>
<protein>
    <submittedName>
        <fullName evidence="1">SPJ_0845 family protein</fullName>
    </submittedName>
</protein>
<dbReference type="AlphaFoldDB" id="A0AAW8U0K0"/>
<dbReference type="RefSeq" id="WP_202912573.1">
    <property type="nucleotide sequence ID" value="NZ_CATYFE010000030.1"/>
</dbReference>
<comment type="caution">
    <text evidence="1">The sequence shown here is derived from an EMBL/GenBank/DDBJ whole genome shotgun (WGS) entry which is preliminary data.</text>
</comment>
<proteinExistence type="predicted"/>
<sequence>MGLKFQRDDSLDRKFEEFAQLPKEKVKETKVDIQRFLEPEQKETKAKDKQK</sequence>
<accession>A0AAW8U0K0</accession>
<gene>
    <name evidence="1" type="ORF">P7H43_03095</name>
</gene>
<dbReference type="Proteomes" id="UP001256711">
    <property type="component" value="Unassembled WGS sequence"/>
</dbReference>
<dbReference type="EMBL" id="JARQBJ010000001">
    <property type="protein sequence ID" value="MDT2809483.1"/>
    <property type="molecule type" value="Genomic_DNA"/>
</dbReference>
<evidence type="ECO:0000313" key="1">
    <source>
        <dbReference type="EMBL" id="MDT2809483.1"/>
    </source>
</evidence>
<reference evidence="1" key="1">
    <citation type="submission" date="2023-03" db="EMBL/GenBank/DDBJ databases">
        <authorList>
            <person name="Shen W."/>
            <person name="Cai J."/>
        </authorList>
    </citation>
    <scope>NUCLEOTIDE SEQUENCE</scope>
    <source>
        <strain evidence="1">B226-2</strain>
    </source>
</reference>
<dbReference type="NCBIfam" id="NF040897">
    <property type="entry name" value="SPJ_0845_Nterm"/>
    <property type="match status" value="1"/>
</dbReference>
<dbReference type="InterPro" id="IPR047909">
    <property type="entry name" value="SPJ_0845-like_N"/>
</dbReference>